<protein>
    <submittedName>
        <fullName evidence="1">Uncharacterized protein</fullName>
    </submittedName>
</protein>
<gene>
    <name evidence="1" type="ORF">PHMEG_00027800</name>
</gene>
<dbReference type="EMBL" id="NBNE01007239">
    <property type="protein sequence ID" value="OWZ00909.1"/>
    <property type="molecule type" value="Genomic_DNA"/>
</dbReference>
<organism evidence="1 2">
    <name type="scientific">Phytophthora megakarya</name>
    <dbReference type="NCBI Taxonomy" id="4795"/>
    <lineage>
        <taxon>Eukaryota</taxon>
        <taxon>Sar</taxon>
        <taxon>Stramenopiles</taxon>
        <taxon>Oomycota</taxon>
        <taxon>Peronosporomycetes</taxon>
        <taxon>Peronosporales</taxon>
        <taxon>Peronosporaceae</taxon>
        <taxon>Phytophthora</taxon>
    </lineage>
</organism>
<sequence>MECIRQNDDCKLEVVAKTVVLVQSAFALAIFNVYGQFKLLAKGVQRAIRCAKEIAIVVKGINRYIRQLKVVDPQTTQARLLEILYTADKFIFDIPIAIAICMGITVKPNIRFSDKITNTAELVLRETIANADSIFESWTSFKAFMKRILLGEAISNLGKTEITSVVTAMKSNTTCGYDMKSLADRTWITILALRKKNPQMSENELRVYMSKSNLVLNDIPIATNNCMVELIAESDEKTAYATRTTLRKTFGIIVEDLIKTGTSDNGTYLNAEEYAFKMADKALSFYGVWDIKGITQIVGEYVQTICGPTKFIGDIDDGLAEKSLGLSVRSKAFNGTSGIWKKEGDGIVSINFQSLDTKDVTVNIISAGDKVDEVDVKAGGTAVWSSNVTALGGKTLYLDRWRPGLFGLPGTGGGSASLWIPRATSNGGHLDLKVQLNVS</sequence>
<dbReference type="OrthoDB" id="113768at2759"/>
<comment type="caution">
    <text evidence="1">The sequence shown here is derived from an EMBL/GenBank/DDBJ whole genome shotgun (WGS) entry which is preliminary data.</text>
</comment>
<reference evidence="2" key="1">
    <citation type="submission" date="2017-03" db="EMBL/GenBank/DDBJ databases">
        <title>Phytopthora megakarya and P. palmivora, two closely related causual agents of cacao black pod achieved similar genome size and gene model numbers by different mechanisms.</title>
        <authorList>
            <person name="Ali S."/>
            <person name="Shao J."/>
            <person name="Larry D.J."/>
            <person name="Kronmiller B."/>
            <person name="Shen D."/>
            <person name="Strem M.D."/>
            <person name="Melnick R.L."/>
            <person name="Guiltinan M.J."/>
            <person name="Tyler B.M."/>
            <person name="Meinhardt L.W."/>
            <person name="Bailey B.A."/>
        </authorList>
    </citation>
    <scope>NUCLEOTIDE SEQUENCE [LARGE SCALE GENOMIC DNA]</scope>
    <source>
        <strain evidence="2">zdho120</strain>
    </source>
</reference>
<evidence type="ECO:0000313" key="2">
    <source>
        <dbReference type="Proteomes" id="UP000198211"/>
    </source>
</evidence>
<dbReference type="Proteomes" id="UP000198211">
    <property type="component" value="Unassembled WGS sequence"/>
</dbReference>
<dbReference type="STRING" id="4795.A0A225V7H0"/>
<keyword evidence="2" id="KW-1185">Reference proteome</keyword>
<proteinExistence type="predicted"/>
<accession>A0A225V7H0</accession>
<evidence type="ECO:0000313" key="1">
    <source>
        <dbReference type="EMBL" id="OWZ00909.1"/>
    </source>
</evidence>
<dbReference type="AlphaFoldDB" id="A0A225V7H0"/>
<name>A0A225V7H0_9STRA</name>